<evidence type="ECO:0000256" key="1">
    <source>
        <dbReference type="ARBA" id="ARBA00008306"/>
    </source>
</evidence>
<protein>
    <submittedName>
        <fullName evidence="3">Serine/threonine-protein phosphatase CPPED1</fullName>
    </submittedName>
</protein>
<dbReference type="PANTHER" id="PTHR16255:SF1">
    <property type="entry name" value="REQUIRED FOR MEIOTIC NUCLEAR DIVISION PROTEIN 1 HOMOLOG"/>
    <property type="match status" value="1"/>
</dbReference>
<reference evidence="3" key="1">
    <citation type="submission" date="2016-01" db="EMBL/GenBank/DDBJ databases">
        <title>Reference transcriptome for the parasite Schistocephalus solidus: insights into the molecular evolution of parasitism.</title>
        <authorList>
            <person name="Hebert F.O."/>
            <person name="Grambauer S."/>
            <person name="Barber I."/>
            <person name="Landry C.R."/>
            <person name="Aubin-Horth N."/>
        </authorList>
    </citation>
    <scope>NUCLEOTIDE SEQUENCE</scope>
</reference>
<evidence type="ECO:0000259" key="2">
    <source>
        <dbReference type="Pfam" id="PF02582"/>
    </source>
</evidence>
<dbReference type="Pfam" id="PF02582">
    <property type="entry name" value="DUF155"/>
    <property type="match status" value="1"/>
</dbReference>
<accession>A0A0X3PD25</accession>
<proteinExistence type="inferred from homology"/>
<name>A0A0X3PD25_SCHSO</name>
<gene>
    <name evidence="3" type="primary">CPPED</name>
    <name evidence="3" type="ORF">TR140294</name>
</gene>
<dbReference type="GO" id="GO:0070131">
    <property type="term" value="P:positive regulation of mitochondrial translation"/>
    <property type="evidence" value="ECO:0007669"/>
    <property type="project" value="TreeGrafter"/>
</dbReference>
<dbReference type="InterPro" id="IPR051624">
    <property type="entry name" value="RMD1/Sad1-interacting"/>
</dbReference>
<evidence type="ECO:0000313" key="3">
    <source>
        <dbReference type="EMBL" id="JAP49841.1"/>
    </source>
</evidence>
<dbReference type="InterPro" id="IPR003734">
    <property type="entry name" value="DUF155"/>
</dbReference>
<dbReference type="AlphaFoldDB" id="A0A0X3PD25"/>
<dbReference type="EMBL" id="GEEE01013384">
    <property type="protein sequence ID" value="JAP49841.1"/>
    <property type="molecule type" value="Transcribed_RNA"/>
</dbReference>
<comment type="similarity">
    <text evidence="1">Belongs to the RMD1/sif2 family.</text>
</comment>
<organism evidence="3">
    <name type="scientific">Schistocephalus solidus</name>
    <name type="common">Tapeworm</name>
    <dbReference type="NCBI Taxonomy" id="70667"/>
    <lineage>
        <taxon>Eukaryota</taxon>
        <taxon>Metazoa</taxon>
        <taxon>Spiralia</taxon>
        <taxon>Lophotrochozoa</taxon>
        <taxon>Platyhelminthes</taxon>
        <taxon>Cestoda</taxon>
        <taxon>Eucestoda</taxon>
        <taxon>Diphyllobothriidea</taxon>
        <taxon>Diphyllobothriidae</taxon>
        <taxon>Schistocephalus</taxon>
    </lineage>
</organism>
<dbReference type="GO" id="GO:0005739">
    <property type="term" value="C:mitochondrion"/>
    <property type="evidence" value="ECO:0007669"/>
    <property type="project" value="UniProtKB-ARBA"/>
</dbReference>
<dbReference type="PANTHER" id="PTHR16255">
    <property type="entry name" value="REQUIRED FOR MEIOTIC NUCLEAR DIVISION PROTEIN 1 HOMOLOG"/>
    <property type="match status" value="1"/>
</dbReference>
<feature type="domain" description="DUF155" evidence="2">
    <location>
        <begin position="146"/>
        <end position="335"/>
    </location>
</feature>
<sequence length="395" mass="44952">MTYKATRLLSSFSNLFPARLSSTGCRIVVFCTSTYLTSRPAVYRPFSTNATPKGLEFAVPLTTGKHVKPRPPRPVAPVKTDSDFKGESEFRVAAYGISQMIEIARLAPADLIAKDYHNIKLPPDVSSEVLFFSRTAASDPTSHRDILVFRSGVCVFWNIPDAECRQMLDRVRKYCDAPVSPQLIEWEELRYFLTTGDTFLDGEDICLHHSLSPDSKWSTDVLELPSASRFVFEKLAFSDALALSVKLSLLETSFDSVALQMQPWIEKMKTGLGTLFSQSAVFRKTGELFTLRHLLNVSTNITETPDFYWDRPEVEKLFQQLKSALSIQSRTKILNTKLDTCCEITEILTNHLQARHSSRLEWMIIALILVEVFFEFHRLYEKWQIKEYATSSTDS</sequence>